<evidence type="ECO:0000313" key="2">
    <source>
        <dbReference type="EMBL" id="WRQ87083.1"/>
    </source>
</evidence>
<sequence length="472" mass="51711">MNRTLLLILCDFLLLTLLALTRWETAEPERPVEQTAGPVEADEGAVTAADDVVELMQLSFEDQQAEQAAMEADMAAQLEARAVELAERERALQELEAARNALQAERATLSADLAETQRTAAELRQRAESAAGEAAASRARVEQLQRDLEAKENEAAQTAAQAAQLAEEKAAAEAQVQQLNVAVAVAEQEKTLLRETAQTFREQAEKEREERIKVQETTTQLAQGVGALAERSEAITQEIRENRPINANILFSDFLLNRVPAQFNAARINVFGNELTRNAVARTILVRDGEAIYAIMHVEDTPFNFEEPASQWARVFVTLAKDGVRAAAPALHFINRDPRIVAIPVEASQATALGVKIYDMTIVPFRFPEAVLISKGGEGYGEVPFKLESDLPGYVRMDNRLIRRLAGDYSPSRGDLVLSKTGELLGVMVTSDLCAMVDEISAAGTIRTGDTSGQNLEGLLERMEALAESRDR</sequence>
<evidence type="ECO:0000313" key="3">
    <source>
        <dbReference type="Proteomes" id="UP000738431"/>
    </source>
</evidence>
<organism evidence="2 3">
    <name type="scientific">Actomonas aquatica</name>
    <dbReference type="NCBI Taxonomy" id="2866162"/>
    <lineage>
        <taxon>Bacteria</taxon>
        <taxon>Pseudomonadati</taxon>
        <taxon>Verrucomicrobiota</taxon>
        <taxon>Opitutia</taxon>
        <taxon>Opitutales</taxon>
        <taxon>Opitutaceae</taxon>
        <taxon>Actomonas</taxon>
    </lineage>
</organism>
<proteinExistence type="predicted"/>
<evidence type="ECO:0008006" key="4">
    <source>
        <dbReference type="Google" id="ProtNLM"/>
    </source>
</evidence>
<name>A0ABZ1C752_9BACT</name>
<dbReference type="EMBL" id="CP139781">
    <property type="protein sequence ID" value="WRQ87083.1"/>
    <property type="molecule type" value="Genomic_DNA"/>
</dbReference>
<keyword evidence="3" id="KW-1185">Reference proteome</keyword>
<feature type="coiled-coil region" evidence="1">
    <location>
        <begin position="75"/>
        <end position="217"/>
    </location>
</feature>
<dbReference type="RefSeq" id="WP_221029503.1">
    <property type="nucleotide sequence ID" value="NZ_CP139781.1"/>
</dbReference>
<reference evidence="2 3" key="2">
    <citation type="submission" date="2023-12" db="EMBL/GenBank/DDBJ databases">
        <title>Description of an unclassified Opitutus bacterium of Verrucomicrobiota.</title>
        <authorList>
            <person name="Zhang D.-F."/>
        </authorList>
    </citation>
    <scope>NUCLEOTIDE SEQUENCE [LARGE SCALE GENOMIC DNA]</scope>
    <source>
        <strain evidence="2 3">WL0086</strain>
    </source>
</reference>
<gene>
    <name evidence="2" type="ORF">K1X11_019890</name>
</gene>
<keyword evidence="1" id="KW-0175">Coiled coil</keyword>
<protein>
    <recommendedName>
        <fullName evidence="4">Chromosome partition protein Smc</fullName>
    </recommendedName>
</protein>
<evidence type="ECO:0000256" key="1">
    <source>
        <dbReference type="SAM" id="Coils"/>
    </source>
</evidence>
<dbReference type="Proteomes" id="UP000738431">
    <property type="component" value="Chromosome"/>
</dbReference>
<reference evidence="2 3" key="1">
    <citation type="submission" date="2021-08" db="EMBL/GenBank/DDBJ databases">
        <authorList>
            <person name="Zhang D."/>
            <person name="Zhang A."/>
            <person name="Wang L."/>
        </authorList>
    </citation>
    <scope>NUCLEOTIDE SEQUENCE [LARGE SCALE GENOMIC DNA]</scope>
    <source>
        <strain evidence="2 3">WL0086</strain>
    </source>
</reference>
<accession>A0ABZ1C752</accession>